<dbReference type="InterPro" id="IPR007721">
    <property type="entry name" value="RbsD_FucU"/>
</dbReference>
<evidence type="ECO:0000256" key="5">
    <source>
        <dbReference type="ARBA" id="ARBA00023277"/>
    </source>
</evidence>
<dbReference type="PANTHER" id="PTHR37831:SF1">
    <property type="entry name" value="D-RIBOSE PYRANASE"/>
    <property type="match status" value="1"/>
</dbReference>
<dbReference type="InterPro" id="IPR023750">
    <property type="entry name" value="RbsD-like_sf"/>
</dbReference>
<dbReference type="NCBIfam" id="NF008761">
    <property type="entry name" value="PRK11797.1"/>
    <property type="match status" value="1"/>
</dbReference>
<dbReference type="PATRIC" id="fig|1408103.3.peg.1051"/>
<comment type="subunit">
    <text evidence="6">Homodecamer.</text>
</comment>
<dbReference type="AlphaFoldDB" id="A0A0M2SWZ6"/>
<dbReference type="GO" id="GO:0019303">
    <property type="term" value="P:D-ribose catabolic process"/>
    <property type="evidence" value="ECO:0007669"/>
    <property type="project" value="UniProtKB-UniRule"/>
</dbReference>
<keyword evidence="3 6" id="KW-0963">Cytoplasm</keyword>
<name>A0A0M2SWZ6_9BACI</name>
<comment type="pathway">
    <text evidence="6">Carbohydrate metabolism; D-ribose degradation; D-ribose 5-phosphate from beta-D-ribopyranose: step 1/2.</text>
</comment>
<sequence length="131" mass="14198">MKKQGMLNSSITKVLVDLGHTDYIVIADAGLPVPEGVVKIDMALKPGTPSFEEVVEAVADDMVIEKVAFATEIHGANEAAAAFLTKQFSETERVEVSHDELKKLSRQAKAVIRTGEVTPYANCILYSGVFF</sequence>
<feature type="active site" description="Proton donor" evidence="6">
    <location>
        <position position="20"/>
    </location>
</feature>
<evidence type="ECO:0000256" key="2">
    <source>
        <dbReference type="ARBA" id="ARBA00012862"/>
    </source>
</evidence>
<proteinExistence type="inferred from homology"/>
<dbReference type="EMBL" id="LAYY01000004">
    <property type="protein sequence ID" value="KKK39084.1"/>
    <property type="molecule type" value="Genomic_DNA"/>
</dbReference>
<gene>
    <name evidence="6" type="primary">rbsD</name>
    <name evidence="7" type="ORF">WQ57_04680</name>
</gene>
<dbReference type="RefSeq" id="WP_046522575.1">
    <property type="nucleotide sequence ID" value="NZ_LAYY01000004.1"/>
</dbReference>
<evidence type="ECO:0000313" key="7">
    <source>
        <dbReference type="EMBL" id="KKK39084.1"/>
    </source>
</evidence>
<feature type="binding site" evidence="6">
    <location>
        <begin position="120"/>
        <end position="122"/>
    </location>
    <ligand>
        <name>substrate</name>
    </ligand>
</feature>
<comment type="similarity">
    <text evidence="6">Belongs to the RbsD / FucU family. RbsD subfamily.</text>
</comment>
<dbReference type="UniPathway" id="UPA00916">
    <property type="reaction ID" value="UER00888"/>
</dbReference>
<comment type="function">
    <text evidence="6">Catalyzes the interconversion of beta-pyran and beta-furan forms of D-ribose.</text>
</comment>
<dbReference type="Proteomes" id="UP000034166">
    <property type="component" value="Unassembled WGS sequence"/>
</dbReference>
<dbReference type="GO" id="GO:0048029">
    <property type="term" value="F:monosaccharide binding"/>
    <property type="evidence" value="ECO:0007669"/>
    <property type="project" value="InterPro"/>
</dbReference>
<evidence type="ECO:0000313" key="8">
    <source>
        <dbReference type="Proteomes" id="UP000034166"/>
    </source>
</evidence>
<dbReference type="GO" id="GO:0016872">
    <property type="term" value="F:intramolecular lyase activity"/>
    <property type="evidence" value="ECO:0007669"/>
    <property type="project" value="UniProtKB-UniRule"/>
</dbReference>
<dbReference type="Pfam" id="PF05025">
    <property type="entry name" value="RbsD_FucU"/>
    <property type="match status" value="1"/>
</dbReference>
<evidence type="ECO:0000256" key="3">
    <source>
        <dbReference type="ARBA" id="ARBA00022490"/>
    </source>
</evidence>
<dbReference type="OrthoDB" id="9805009at2"/>
<evidence type="ECO:0000256" key="1">
    <source>
        <dbReference type="ARBA" id="ARBA00000223"/>
    </source>
</evidence>
<comment type="caution">
    <text evidence="7">The sequence shown here is derived from an EMBL/GenBank/DDBJ whole genome shotgun (WGS) entry which is preliminary data.</text>
</comment>
<dbReference type="SUPFAM" id="SSF102546">
    <property type="entry name" value="RbsD-like"/>
    <property type="match status" value="1"/>
</dbReference>
<dbReference type="HAMAP" id="MF_01661">
    <property type="entry name" value="D_rib_pyranase"/>
    <property type="match status" value="1"/>
</dbReference>
<reference evidence="7 8" key="1">
    <citation type="submission" date="2015-04" db="EMBL/GenBank/DDBJ databases">
        <title>Taxonomic description and genome sequence of Bacillus campisalis sp. nov., a novel member of the genus Bacillus isolated from solar saltern.</title>
        <authorList>
            <person name="Mathan Kumar R."/>
            <person name="Kaur G."/>
            <person name="Kumar A."/>
            <person name="Singh N.K."/>
            <person name="Kaur N."/>
            <person name="Kumar N."/>
            <person name="Mayilraj S."/>
        </authorList>
    </citation>
    <scope>NUCLEOTIDE SEQUENCE [LARGE SCALE GENOMIC DNA]</scope>
    <source>
        <strain evidence="7 8">SA2-6</strain>
    </source>
</reference>
<keyword evidence="8" id="KW-1185">Reference proteome</keyword>
<comment type="subcellular location">
    <subcellularLocation>
        <location evidence="6">Cytoplasm</location>
    </subcellularLocation>
</comment>
<evidence type="ECO:0000256" key="4">
    <source>
        <dbReference type="ARBA" id="ARBA00023235"/>
    </source>
</evidence>
<comment type="catalytic activity">
    <reaction evidence="1 6">
        <text>beta-D-ribopyranose = beta-D-ribofuranose</text>
        <dbReference type="Rhea" id="RHEA:25432"/>
        <dbReference type="ChEBI" id="CHEBI:27476"/>
        <dbReference type="ChEBI" id="CHEBI:47002"/>
        <dbReference type="EC" id="5.4.99.62"/>
    </reaction>
</comment>
<dbReference type="Gene3D" id="3.40.1650.10">
    <property type="entry name" value="RbsD-like domain"/>
    <property type="match status" value="1"/>
</dbReference>
<dbReference type="GO" id="GO:0005829">
    <property type="term" value="C:cytosol"/>
    <property type="evidence" value="ECO:0007669"/>
    <property type="project" value="TreeGrafter"/>
</dbReference>
<feature type="binding site" evidence="6">
    <location>
        <position position="98"/>
    </location>
    <ligand>
        <name>substrate</name>
    </ligand>
</feature>
<keyword evidence="4 6" id="KW-0413">Isomerase</keyword>
<dbReference type="GO" id="GO:0062193">
    <property type="term" value="F:D-ribose pyranase activity"/>
    <property type="evidence" value="ECO:0007669"/>
    <property type="project" value="UniProtKB-EC"/>
</dbReference>
<keyword evidence="5 6" id="KW-0119">Carbohydrate metabolism</keyword>
<dbReference type="EC" id="5.4.99.62" evidence="2 6"/>
<feature type="binding site" evidence="6">
    <location>
        <position position="28"/>
    </location>
    <ligand>
        <name>substrate</name>
    </ligand>
</feature>
<protein>
    <recommendedName>
        <fullName evidence="2 6">D-ribose pyranase</fullName>
        <ecNumber evidence="2 6">5.4.99.62</ecNumber>
    </recommendedName>
</protein>
<accession>A0A0M2SWZ6</accession>
<dbReference type="PANTHER" id="PTHR37831">
    <property type="entry name" value="D-RIBOSE PYRANASE"/>
    <property type="match status" value="1"/>
</dbReference>
<evidence type="ECO:0000256" key="6">
    <source>
        <dbReference type="HAMAP-Rule" id="MF_01661"/>
    </source>
</evidence>
<dbReference type="InterPro" id="IPR023064">
    <property type="entry name" value="D-ribose_pyranase"/>
</dbReference>
<organism evidence="7 8">
    <name type="scientific">Mesobacillus campisalis</name>
    <dbReference type="NCBI Taxonomy" id="1408103"/>
    <lineage>
        <taxon>Bacteria</taxon>
        <taxon>Bacillati</taxon>
        <taxon>Bacillota</taxon>
        <taxon>Bacilli</taxon>
        <taxon>Bacillales</taxon>
        <taxon>Bacillaceae</taxon>
        <taxon>Mesobacillus</taxon>
    </lineage>
</organism>